<organism evidence="7 8">
    <name type="scientific">Corynebacterium suranareeae</name>
    <dbReference type="NCBI Taxonomy" id="2506452"/>
    <lineage>
        <taxon>Bacteria</taxon>
        <taxon>Bacillati</taxon>
        <taxon>Actinomycetota</taxon>
        <taxon>Actinomycetes</taxon>
        <taxon>Mycobacteriales</taxon>
        <taxon>Corynebacteriaceae</taxon>
        <taxon>Corynebacterium</taxon>
    </lineage>
</organism>
<dbReference type="AlphaFoldDB" id="A0A161JLW9"/>
<gene>
    <name evidence="7" type="ORF">N24_0476</name>
</gene>
<evidence type="ECO:0000256" key="2">
    <source>
        <dbReference type="ARBA" id="ARBA00023002"/>
    </source>
</evidence>
<dbReference type="RefSeq" id="WP_096454027.1">
    <property type="nucleotide sequence ID" value="NZ_AP017369.1"/>
</dbReference>
<dbReference type="Gene3D" id="1.10.1040.10">
    <property type="entry name" value="N-(1-d-carboxylethyl)-l-norvaline Dehydrogenase, domain 2"/>
    <property type="match status" value="1"/>
</dbReference>
<dbReference type="InterPro" id="IPR002204">
    <property type="entry name" value="3-OH-isobutyrate_DH-rel_CS"/>
</dbReference>
<feature type="domain" description="6-phosphogluconate dehydrogenase NADP-binding" evidence="5">
    <location>
        <begin position="5"/>
        <end position="163"/>
    </location>
</feature>
<dbReference type="InterPro" id="IPR029154">
    <property type="entry name" value="HIBADH-like_NADP-bd"/>
</dbReference>
<dbReference type="SUPFAM" id="SSF51735">
    <property type="entry name" value="NAD(P)-binding Rossmann-fold domains"/>
    <property type="match status" value="1"/>
</dbReference>
<feature type="active site" evidence="4">
    <location>
        <position position="173"/>
    </location>
</feature>
<dbReference type="InterPro" id="IPR008927">
    <property type="entry name" value="6-PGluconate_DH-like_C_sf"/>
</dbReference>
<dbReference type="GO" id="GO:0016491">
    <property type="term" value="F:oxidoreductase activity"/>
    <property type="evidence" value="ECO:0007669"/>
    <property type="project" value="UniProtKB-KW"/>
</dbReference>
<dbReference type="KEGG" id="csur:N24_0476"/>
<name>A0A161JLW9_9CORY</name>
<dbReference type="Pfam" id="PF03446">
    <property type="entry name" value="NAD_binding_2"/>
    <property type="match status" value="1"/>
</dbReference>
<evidence type="ECO:0000313" key="7">
    <source>
        <dbReference type="EMBL" id="BAU94738.1"/>
    </source>
</evidence>
<dbReference type="InterPro" id="IPR013328">
    <property type="entry name" value="6PGD_dom2"/>
</dbReference>
<protein>
    <submittedName>
        <fullName evidence="7">Oxidoreductase</fullName>
    </submittedName>
</protein>
<dbReference type="PROSITE" id="PS00895">
    <property type="entry name" value="3_HYDROXYISOBUT_DH"/>
    <property type="match status" value="1"/>
</dbReference>
<evidence type="ECO:0000259" key="6">
    <source>
        <dbReference type="Pfam" id="PF14833"/>
    </source>
</evidence>
<evidence type="ECO:0000256" key="1">
    <source>
        <dbReference type="ARBA" id="ARBA00009080"/>
    </source>
</evidence>
<dbReference type="GO" id="GO:0051287">
    <property type="term" value="F:NAD binding"/>
    <property type="evidence" value="ECO:0007669"/>
    <property type="project" value="InterPro"/>
</dbReference>
<dbReference type="Proteomes" id="UP000218244">
    <property type="component" value="Chromosome"/>
</dbReference>
<keyword evidence="2" id="KW-0560">Oxidoreductase</keyword>
<keyword evidence="8" id="KW-1185">Reference proteome</keyword>
<dbReference type="InterPro" id="IPR015815">
    <property type="entry name" value="HIBADH-related"/>
</dbReference>
<feature type="domain" description="3-hydroxyisobutyrate dehydrogenase-like NAD-binding" evidence="6">
    <location>
        <begin position="167"/>
        <end position="290"/>
    </location>
</feature>
<dbReference type="Pfam" id="PF14833">
    <property type="entry name" value="NAD_binding_11"/>
    <property type="match status" value="1"/>
</dbReference>
<sequence length="298" mass="30525">MSNFTITIVGLGAMGLPMATNLATDFTVRGVDISEERLALGKGAGIDVYTNVQEAATGADAVLLAVRNQAQLEQALFGDTGIASVLTPGAAIIVTSTVGIEAIDVVAPRLKEQKILLVDAPVSGGPVRAGEGDLLVTVGADDEAYDKVLPVLEAMSSTLVRVGDAAGKGQAMKTVNQLLCGIHIAAAGEALALANRLGLDEKVALDALMGGAASSFMLGDRGARMLEAYGEEPVEVKSRLDIFVKDMGIVTDAARKAGLGVPLAAAAEQEYLAGLVRGMGAEDDSSIIRVVAPERIEG</sequence>
<evidence type="ECO:0000256" key="4">
    <source>
        <dbReference type="PIRSR" id="PIRSR000103-1"/>
    </source>
</evidence>
<reference evidence="7 8" key="1">
    <citation type="submission" date="2016-02" db="EMBL/GenBank/DDBJ databases">
        <title>Corynebacterium glutamicum N24 whole genome sequencing project.</title>
        <authorList>
            <person name="Matsutani M."/>
            <person name="Nangtapong N."/>
            <person name="Yakushi T."/>
            <person name="Matsushita K."/>
        </authorList>
    </citation>
    <scope>NUCLEOTIDE SEQUENCE [LARGE SCALE GENOMIC DNA]</scope>
    <source>
        <strain evidence="7 8">N24</strain>
    </source>
</reference>
<dbReference type="PIRSF" id="PIRSF000103">
    <property type="entry name" value="HIBADH"/>
    <property type="match status" value="1"/>
</dbReference>
<dbReference type="InterPro" id="IPR036291">
    <property type="entry name" value="NAD(P)-bd_dom_sf"/>
</dbReference>
<dbReference type="Gene3D" id="3.40.50.720">
    <property type="entry name" value="NAD(P)-binding Rossmann-like Domain"/>
    <property type="match status" value="1"/>
</dbReference>
<evidence type="ECO:0000259" key="5">
    <source>
        <dbReference type="Pfam" id="PF03446"/>
    </source>
</evidence>
<proteinExistence type="inferred from homology"/>
<accession>A0A161JLW9</accession>
<evidence type="ECO:0000313" key="8">
    <source>
        <dbReference type="Proteomes" id="UP000218244"/>
    </source>
</evidence>
<dbReference type="SUPFAM" id="SSF48179">
    <property type="entry name" value="6-phosphogluconate dehydrogenase C-terminal domain-like"/>
    <property type="match status" value="1"/>
</dbReference>
<dbReference type="InterPro" id="IPR006115">
    <property type="entry name" value="6PGDH_NADP-bd"/>
</dbReference>
<keyword evidence="3" id="KW-0520">NAD</keyword>
<dbReference type="GO" id="GO:0016054">
    <property type="term" value="P:organic acid catabolic process"/>
    <property type="evidence" value="ECO:0007669"/>
    <property type="project" value="UniProtKB-ARBA"/>
</dbReference>
<dbReference type="EMBL" id="AP017369">
    <property type="protein sequence ID" value="BAU94738.1"/>
    <property type="molecule type" value="Genomic_DNA"/>
</dbReference>
<evidence type="ECO:0000256" key="3">
    <source>
        <dbReference type="ARBA" id="ARBA00023027"/>
    </source>
</evidence>
<dbReference type="GO" id="GO:0050661">
    <property type="term" value="F:NADP binding"/>
    <property type="evidence" value="ECO:0007669"/>
    <property type="project" value="InterPro"/>
</dbReference>
<dbReference type="PANTHER" id="PTHR43060">
    <property type="entry name" value="3-HYDROXYISOBUTYRATE DEHYDROGENASE-LIKE 1, MITOCHONDRIAL-RELATED"/>
    <property type="match status" value="1"/>
</dbReference>
<comment type="similarity">
    <text evidence="1">Belongs to the HIBADH-related family.</text>
</comment>